<accession>A0A4S9KNZ6</accession>
<dbReference type="Proteomes" id="UP000306584">
    <property type="component" value="Unassembled WGS sequence"/>
</dbReference>
<gene>
    <name evidence="1" type="ORF">D6D01_07517</name>
</gene>
<protein>
    <submittedName>
        <fullName evidence="1">Uncharacterized protein</fullName>
    </submittedName>
</protein>
<dbReference type="AlphaFoldDB" id="A0A4S9KNZ6"/>
<reference evidence="1 2" key="1">
    <citation type="submission" date="2018-10" db="EMBL/GenBank/DDBJ databases">
        <title>Fifty Aureobasidium pullulans genomes reveal a recombining polyextremotolerant generalist.</title>
        <authorList>
            <person name="Gostincar C."/>
            <person name="Turk M."/>
            <person name="Zajc J."/>
            <person name="Gunde-Cimerman N."/>
        </authorList>
    </citation>
    <scope>NUCLEOTIDE SEQUENCE [LARGE SCALE GENOMIC DNA]</scope>
    <source>
        <strain evidence="1 2">EXF-6604</strain>
    </source>
</reference>
<proteinExistence type="predicted"/>
<evidence type="ECO:0000313" key="2">
    <source>
        <dbReference type="Proteomes" id="UP000306584"/>
    </source>
</evidence>
<dbReference type="EMBL" id="QZBD01000370">
    <property type="protein sequence ID" value="THY17319.1"/>
    <property type="molecule type" value="Genomic_DNA"/>
</dbReference>
<evidence type="ECO:0000313" key="1">
    <source>
        <dbReference type="EMBL" id="THY17319.1"/>
    </source>
</evidence>
<organism evidence="1 2">
    <name type="scientific">Aureobasidium pullulans</name>
    <name type="common">Black yeast</name>
    <name type="synonym">Pullularia pullulans</name>
    <dbReference type="NCBI Taxonomy" id="5580"/>
    <lineage>
        <taxon>Eukaryota</taxon>
        <taxon>Fungi</taxon>
        <taxon>Dikarya</taxon>
        <taxon>Ascomycota</taxon>
        <taxon>Pezizomycotina</taxon>
        <taxon>Dothideomycetes</taxon>
        <taxon>Dothideomycetidae</taxon>
        <taxon>Dothideales</taxon>
        <taxon>Saccotheciaceae</taxon>
        <taxon>Aureobasidium</taxon>
    </lineage>
</organism>
<comment type="caution">
    <text evidence="1">The sequence shown here is derived from an EMBL/GenBank/DDBJ whole genome shotgun (WGS) entry which is preliminary data.</text>
</comment>
<sequence length="229" mass="25652">MCDNARYFPRIEQNQPQEKTHLAVRVVYISADHYPSQTQLTPQLIQSCLSSMTDGCKMSLVPTLPTIPEPTTLTCIASVNEARAMRIAEILSDFRHLQHAIANIRANPSAEEYYEEGYCVLRQCAAEAQALLNQPFDCQGPEPDGDGEQEKAQLQRVMLDASIRRFKIQQIYLKASAALRWLTSRNAILGGNRPQPIHTPALQQIANTMRAPIALDNGADLENMVHFYS</sequence>
<name>A0A4S9KNZ6_AURPU</name>